<evidence type="ECO:0000313" key="3">
    <source>
        <dbReference type="Proteomes" id="UP000540506"/>
    </source>
</evidence>
<sequence>MPDSADLDRAALLDELRAVRRLGPLRLREAALPRLAALAEPPGDVEELLRRAVARLEQGSLRDAAEYTLGLAPGTSDWPAAERRKYAAQVYSVSVERFRRHQELLVLGRLADQLTQAADPPEPSWQTVSAHRLLRVPHQGRTVRVHLHAHPVDLLRDVDVVVSPSNVYLALAEAYKSSVSAALRRAGALRGPTGDVLEDRLSVELRRWLDEHGAAGRPVPPGTVAPTTAGALERQGIRRIYHAAVAVPRAGTNDYDVHPADITRCAARALALLTEEHDAHRPPLRSICFPLLGAGRGGLASELSLRALWAALEAELSRGATWDLHLLVHHPAQIRTVIRALDAN</sequence>
<dbReference type="RefSeq" id="WP_184943974.1">
    <property type="nucleotide sequence ID" value="NZ_JACHJV010000002.1"/>
</dbReference>
<accession>A0A7W7VYC9</accession>
<dbReference type="InterPro" id="IPR043472">
    <property type="entry name" value="Macro_dom-like"/>
</dbReference>
<evidence type="ECO:0000313" key="2">
    <source>
        <dbReference type="EMBL" id="MBB4927552.1"/>
    </source>
</evidence>
<organism evidence="2 3">
    <name type="scientific">Kitasatospora kifunensis</name>
    <name type="common">Streptomyces kifunensis</name>
    <dbReference type="NCBI Taxonomy" id="58351"/>
    <lineage>
        <taxon>Bacteria</taxon>
        <taxon>Bacillati</taxon>
        <taxon>Actinomycetota</taxon>
        <taxon>Actinomycetes</taxon>
        <taxon>Kitasatosporales</taxon>
        <taxon>Streptomycetaceae</taxon>
        <taxon>Kitasatospora</taxon>
    </lineage>
</organism>
<dbReference type="PROSITE" id="PS51154">
    <property type="entry name" value="MACRO"/>
    <property type="match status" value="1"/>
</dbReference>
<dbReference type="Gene3D" id="3.40.220.10">
    <property type="entry name" value="Leucine Aminopeptidase, subunit E, domain 1"/>
    <property type="match status" value="1"/>
</dbReference>
<dbReference type="EMBL" id="JACHJV010000002">
    <property type="protein sequence ID" value="MBB4927552.1"/>
    <property type="molecule type" value="Genomic_DNA"/>
</dbReference>
<feature type="domain" description="Macro" evidence="1">
    <location>
        <begin position="134"/>
        <end position="344"/>
    </location>
</feature>
<proteinExistence type="predicted"/>
<comment type="caution">
    <text evidence="2">The sequence shown here is derived from an EMBL/GenBank/DDBJ whole genome shotgun (WGS) entry which is preliminary data.</text>
</comment>
<dbReference type="Proteomes" id="UP000540506">
    <property type="component" value="Unassembled WGS sequence"/>
</dbReference>
<dbReference type="AlphaFoldDB" id="A0A7W7VYC9"/>
<dbReference type="SUPFAM" id="SSF52949">
    <property type="entry name" value="Macro domain-like"/>
    <property type="match status" value="1"/>
</dbReference>
<protein>
    <submittedName>
        <fullName evidence="2">O-acetyl-ADP-ribose deacetylase (Regulator of RNase III)</fullName>
    </submittedName>
</protein>
<evidence type="ECO:0000259" key="1">
    <source>
        <dbReference type="PROSITE" id="PS51154"/>
    </source>
</evidence>
<gene>
    <name evidence="2" type="ORF">FHR34_006647</name>
</gene>
<dbReference type="InterPro" id="IPR002589">
    <property type="entry name" value="Macro_dom"/>
</dbReference>
<dbReference type="Pfam" id="PF01661">
    <property type="entry name" value="Macro"/>
    <property type="match status" value="1"/>
</dbReference>
<name>A0A7W7VYC9_KITKI</name>
<reference evidence="2 3" key="1">
    <citation type="submission" date="2020-08" db="EMBL/GenBank/DDBJ databases">
        <title>Sequencing the genomes of 1000 actinobacteria strains.</title>
        <authorList>
            <person name="Klenk H.-P."/>
        </authorList>
    </citation>
    <scope>NUCLEOTIDE SEQUENCE [LARGE SCALE GENOMIC DNA]</scope>
    <source>
        <strain evidence="2 3">DSM 41654</strain>
    </source>
</reference>
<keyword evidence="3" id="KW-1185">Reference proteome</keyword>